<dbReference type="Pfam" id="PF08544">
    <property type="entry name" value="GHMP_kinases_C"/>
    <property type="match status" value="1"/>
</dbReference>
<dbReference type="RefSeq" id="WP_125958376.1">
    <property type="nucleotide sequence ID" value="NZ_JAQEJV010000025.1"/>
</dbReference>
<comment type="pathway">
    <text evidence="9">Isoprenoid biosynthesis; isopentenyl diphosphate biosynthesis via mevalonate pathway; isopentenyl diphosphate from (R)-mevalonate: step 1/3.</text>
</comment>
<dbReference type="SUPFAM" id="SSF55060">
    <property type="entry name" value="GHMP Kinase, C-terminal domain"/>
    <property type="match status" value="1"/>
</dbReference>
<evidence type="ECO:0000256" key="3">
    <source>
        <dbReference type="ARBA" id="ARBA00022679"/>
    </source>
</evidence>
<evidence type="ECO:0000256" key="2">
    <source>
        <dbReference type="ARBA" id="ARBA00022516"/>
    </source>
</evidence>
<dbReference type="InterPro" id="IPR006204">
    <property type="entry name" value="GHMP_kinase_N_dom"/>
</dbReference>
<comment type="caution">
    <text evidence="12">The sequence shown here is derived from an EMBL/GenBank/DDBJ whole genome shotgun (WGS) entry which is preliminary data.</text>
</comment>
<keyword evidence="3" id="KW-0808">Transferase</keyword>
<name>A0A429ZBU8_9ENTE</name>
<evidence type="ECO:0000259" key="10">
    <source>
        <dbReference type="Pfam" id="PF00288"/>
    </source>
</evidence>
<organism evidence="12 13">
    <name type="scientific">Vagococcus bubulae</name>
    <dbReference type="NCBI Taxonomy" id="1977868"/>
    <lineage>
        <taxon>Bacteria</taxon>
        <taxon>Bacillati</taxon>
        <taxon>Bacillota</taxon>
        <taxon>Bacilli</taxon>
        <taxon>Lactobacillales</taxon>
        <taxon>Enterococcaceae</taxon>
        <taxon>Vagococcus</taxon>
    </lineage>
</organism>
<dbReference type="Gene3D" id="3.30.230.10">
    <property type="match status" value="1"/>
</dbReference>
<keyword evidence="7" id="KW-0460">Magnesium</keyword>
<reference evidence="12 13" key="1">
    <citation type="submission" date="2017-05" db="EMBL/GenBank/DDBJ databases">
        <title>Vagococcus spp. assemblies.</title>
        <authorList>
            <person name="Gulvik C.A."/>
        </authorList>
    </citation>
    <scope>NUCLEOTIDE SEQUENCE [LARGE SCALE GENOMIC DNA]</scope>
    <source>
        <strain evidence="12 13">SS1994</strain>
    </source>
</reference>
<dbReference type="Pfam" id="PF00288">
    <property type="entry name" value="GHMP_kinases_N"/>
    <property type="match status" value="1"/>
</dbReference>
<dbReference type="EMBL" id="NGJT01000026">
    <property type="protein sequence ID" value="RST91172.1"/>
    <property type="molecule type" value="Genomic_DNA"/>
</dbReference>
<dbReference type="SUPFAM" id="SSF54211">
    <property type="entry name" value="Ribosomal protein S5 domain 2-like"/>
    <property type="match status" value="1"/>
</dbReference>
<dbReference type="AlphaFoldDB" id="A0A429ZBU8"/>
<evidence type="ECO:0000256" key="4">
    <source>
        <dbReference type="ARBA" id="ARBA00022741"/>
    </source>
</evidence>
<dbReference type="PANTHER" id="PTHR43290:SF2">
    <property type="entry name" value="MEVALONATE KINASE"/>
    <property type="match status" value="1"/>
</dbReference>
<evidence type="ECO:0000256" key="9">
    <source>
        <dbReference type="ARBA" id="ARBA00029438"/>
    </source>
</evidence>
<gene>
    <name evidence="12" type="ORF">CBF36_10460</name>
</gene>
<protein>
    <submittedName>
        <fullName evidence="12">Mevalonate kinase</fullName>
    </submittedName>
</protein>
<dbReference type="GO" id="GO:0005829">
    <property type="term" value="C:cytosol"/>
    <property type="evidence" value="ECO:0007669"/>
    <property type="project" value="TreeGrafter"/>
</dbReference>
<dbReference type="Proteomes" id="UP000288490">
    <property type="component" value="Unassembled WGS sequence"/>
</dbReference>
<dbReference type="Gene3D" id="3.30.70.890">
    <property type="entry name" value="GHMP kinase, C-terminal domain"/>
    <property type="match status" value="1"/>
</dbReference>
<dbReference type="InterPro" id="IPR006205">
    <property type="entry name" value="Mev_gal_kin"/>
</dbReference>
<dbReference type="GO" id="GO:0019287">
    <property type="term" value="P:isopentenyl diphosphate biosynthetic process, mevalonate pathway"/>
    <property type="evidence" value="ECO:0007669"/>
    <property type="project" value="UniProtKB-UniPathway"/>
</dbReference>
<evidence type="ECO:0000256" key="6">
    <source>
        <dbReference type="ARBA" id="ARBA00022840"/>
    </source>
</evidence>
<evidence type="ECO:0000259" key="11">
    <source>
        <dbReference type="Pfam" id="PF08544"/>
    </source>
</evidence>
<keyword evidence="2" id="KW-0444">Lipid biosynthesis</keyword>
<dbReference type="UniPathway" id="UPA00057">
    <property type="reaction ID" value="UER00098"/>
</dbReference>
<keyword evidence="6" id="KW-0067">ATP-binding</keyword>
<evidence type="ECO:0000313" key="12">
    <source>
        <dbReference type="EMBL" id="RST91172.1"/>
    </source>
</evidence>
<dbReference type="InterPro" id="IPR014721">
    <property type="entry name" value="Ribsml_uS5_D2-typ_fold_subgr"/>
</dbReference>
<feature type="domain" description="GHMP kinase N-terminal" evidence="10">
    <location>
        <begin position="74"/>
        <end position="150"/>
    </location>
</feature>
<keyword evidence="5 12" id="KW-0418">Kinase</keyword>
<accession>A0A429ZBU8</accession>
<dbReference type="InterPro" id="IPR013750">
    <property type="entry name" value="GHMP_kinase_C_dom"/>
</dbReference>
<keyword evidence="13" id="KW-1185">Reference proteome</keyword>
<sequence>MVPKQTGIGQSHGKIILLGEHAVVYNYPSIAIPFPKTSIQTIVEKATSHQTISCDFYTGLLDDMPELLDSLKEAIHLSLKTLNQETYPLSITITSTIPAERGMGSSAAVAVATVRGIFDYFNAELTQSKLLELVNTSEKIAHGNPSGLDALMTSSSTPYYFIKGQKEVPLNMVLDAYLVVADTGETGQTKDAVESISQKLQQKNSLHYQFLINSLGDLPKKGKIALETNQPKILGNYMTQAHNILKELGVSSEKLDELVEEAINHKALGAKLTGGGRGGCMIALAMDKKSAHEIAQALEALGAKQTWVYEMSEQLL</sequence>
<proteinExistence type="predicted"/>
<evidence type="ECO:0000256" key="1">
    <source>
        <dbReference type="ARBA" id="ARBA00022490"/>
    </source>
</evidence>
<dbReference type="GO" id="GO:0004496">
    <property type="term" value="F:mevalonate kinase activity"/>
    <property type="evidence" value="ECO:0007669"/>
    <property type="project" value="InterPro"/>
</dbReference>
<evidence type="ECO:0000256" key="5">
    <source>
        <dbReference type="ARBA" id="ARBA00022777"/>
    </source>
</evidence>
<dbReference type="InterPro" id="IPR036554">
    <property type="entry name" value="GHMP_kinase_C_sf"/>
</dbReference>
<dbReference type="PANTHER" id="PTHR43290">
    <property type="entry name" value="MEVALONATE KINASE"/>
    <property type="match status" value="1"/>
</dbReference>
<keyword evidence="1" id="KW-0963">Cytoplasm</keyword>
<dbReference type="InterPro" id="IPR020568">
    <property type="entry name" value="Ribosomal_Su5_D2-typ_SF"/>
</dbReference>
<evidence type="ECO:0000313" key="13">
    <source>
        <dbReference type="Proteomes" id="UP000288490"/>
    </source>
</evidence>
<dbReference type="OrthoDB" id="9764892at2"/>
<evidence type="ECO:0000256" key="7">
    <source>
        <dbReference type="ARBA" id="ARBA00022842"/>
    </source>
</evidence>
<dbReference type="GO" id="GO:0005524">
    <property type="term" value="F:ATP binding"/>
    <property type="evidence" value="ECO:0007669"/>
    <property type="project" value="UniProtKB-KW"/>
</dbReference>
<keyword evidence="8" id="KW-0443">Lipid metabolism</keyword>
<feature type="domain" description="GHMP kinase C-terminal" evidence="11">
    <location>
        <begin position="225"/>
        <end position="302"/>
    </location>
</feature>
<keyword evidence="4" id="KW-0547">Nucleotide-binding</keyword>
<dbReference type="NCBIfam" id="TIGR00549">
    <property type="entry name" value="mevalon_kin"/>
    <property type="match status" value="1"/>
</dbReference>
<evidence type="ECO:0000256" key="8">
    <source>
        <dbReference type="ARBA" id="ARBA00023098"/>
    </source>
</evidence>
<dbReference type="PRINTS" id="PR00959">
    <property type="entry name" value="MEVGALKINASE"/>
</dbReference>